<dbReference type="GO" id="GO:0016887">
    <property type="term" value="F:ATP hydrolysis activity"/>
    <property type="evidence" value="ECO:0007669"/>
    <property type="project" value="InterPro"/>
</dbReference>
<dbReference type="SMART" id="SM00382">
    <property type="entry name" value="AAA"/>
    <property type="match status" value="1"/>
</dbReference>
<evidence type="ECO:0000259" key="14">
    <source>
        <dbReference type="PROSITE" id="PS50893"/>
    </source>
</evidence>
<dbReference type="Pfam" id="PF03412">
    <property type="entry name" value="Peptidase_C39"/>
    <property type="match status" value="1"/>
</dbReference>
<keyword evidence="7" id="KW-0788">Thiol protease</keyword>
<keyword evidence="8" id="KW-0067">ATP-binding</keyword>
<dbReference type="PANTHER" id="PTHR24221">
    <property type="entry name" value="ATP-BINDING CASSETTE SUB-FAMILY B"/>
    <property type="match status" value="1"/>
</dbReference>
<evidence type="ECO:0000259" key="15">
    <source>
        <dbReference type="PROSITE" id="PS50929"/>
    </source>
</evidence>
<dbReference type="InterPro" id="IPR011527">
    <property type="entry name" value="ABC1_TM_dom"/>
</dbReference>
<feature type="transmembrane region" description="Helical" evidence="13">
    <location>
        <begin position="299"/>
        <end position="318"/>
    </location>
</feature>
<dbReference type="SUPFAM" id="SSF52540">
    <property type="entry name" value="P-loop containing nucleoside triphosphate hydrolases"/>
    <property type="match status" value="1"/>
</dbReference>
<sequence>MKKIKLYKQSVPNECGICCCKMVLNFHGIYTEYKDLRNAIGSIRDGTSIFQMKSLFENAGLSAKIFRVSSKQILQKVKRLKRASILFWDEKHFVVFDRVDKDKIFILDPIKGKLVLSHEEFLEHFSNIYLCTKDLDKGGEKKKRSFLRTWKLFIGILVKQKTNIFFYFIITSIAYILTIANAEYTKKVINSISTEGATSKIIWPFVCLAISFVIIYSIKEWVSNKISIEAEREITSSTLFKAINLPYNFFEIRTTGELFTSLASINLLKEFWVNKCFLLVFNFGLSIILIGYLASISKIMAMVVLLITLLNHGINSILKEKLSILSSEEFNLQSTSNNIQIETLSTMSLTKVLRLEEEIYSRWSWNFEKLIEVKQNKKSLLSILSVCTLFFSTYTPILILVSGVYFAINESLNIGEIVLMQTYSLTIMNMVGSIIQIYQEYVVNSSFIDKINDLIDQEEENDGIKEVNHFESYSLKNLDFCYNNLEKKALNNVSLEIKCGQKIALVGPTGSGKSTLGKILAGLYRNKGMQVYYNGLALNDINKKAMAKQIGYVAQDMSFIADSIYENIRCYRQEYDLTKVIKAAEAACISEEINNFPMKYNTVLSDGGENISGGQRQRLLIARALLSNPSLLIFDEGTSYLDNITEKKVMDNILKADCSIVIVAHRLETLTDCDQIIYMDNGTILEQGTHHELMDKEGKYYDLYTRKRKKRIS</sequence>
<evidence type="ECO:0000256" key="3">
    <source>
        <dbReference type="ARBA" id="ARBA00022475"/>
    </source>
</evidence>
<organism evidence="17 18">
    <name type="scientific">Enterococcus faecium</name>
    <name type="common">Streptococcus faecium</name>
    <dbReference type="NCBI Taxonomy" id="1352"/>
    <lineage>
        <taxon>Bacteria</taxon>
        <taxon>Bacillati</taxon>
        <taxon>Bacillota</taxon>
        <taxon>Bacilli</taxon>
        <taxon>Lactobacillales</taxon>
        <taxon>Enterococcaceae</taxon>
        <taxon>Enterococcus</taxon>
    </lineage>
</organism>
<feature type="domain" description="ABC transporter" evidence="14">
    <location>
        <begin position="475"/>
        <end position="706"/>
    </location>
</feature>
<feature type="transmembrane region" description="Helical" evidence="13">
    <location>
        <begin position="201"/>
        <end position="218"/>
    </location>
</feature>
<keyword evidence="11 13" id="KW-0472">Membrane</keyword>
<dbReference type="PROSITE" id="PS50893">
    <property type="entry name" value="ABC_TRANSPORTER_2"/>
    <property type="match status" value="1"/>
</dbReference>
<evidence type="ECO:0000256" key="13">
    <source>
        <dbReference type="SAM" id="Phobius"/>
    </source>
</evidence>
<evidence type="ECO:0000256" key="2">
    <source>
        <dbReference type="ARBA" id="ARBA00022448"/>
    </source>
</evidence>
<dbReference type="InterPro" id="IPR003439">
    <property type="entry name" value="ABC_transporter-like_ATP-bd"/>
</dbReference>
<evidence type="ECO:0000256" key="4">
    <source>
        <dbReference type="ARBA" id="ARBA00022670"/>
    </source>
</evidence>
<dbReference type="InterPro" id="IPR005074">
    <property type="entry name" value="Peptidase_C39"/>
</dbReference>
<dbReference type="GO" id="GO:0015031">
    <property type="term" value="P:protein transport"/>
    <property type="evidence" value="ECO:0007669"/>
    <property type="project" value="UniProtKB-KW"/>
</dbReference>
<dbReference type="FunFam" id="3.40.50.300:FF:000299">
    <property type="entry name" value="ABC transporter ATP-binding protein/permease"/>
    <property type="match status" value="1"/>
</dbReference>
<evidence type="ECO:0000259" key="16">
    <source>
        <dbReference type="PROSITE" id="PS50990"/>
    </source>
</evidence>
<dbReference type="GO" id="GO:0140359">
    <property type="term" value="F:ABC-type transporter activity"/>
    <property type="evidence" value="ECO:0007669"/>
    <property type="project" value="InterPro"/>
</dbReference>
<keyword evidence="9" id="KW-0653">Protein transport</keyword>
<feature type="transmembrane region" description="Helical" evidence="13">
    <location>
        <begin position="164"/>
        <end position="181"/>
    </location>
</feature>
<evidence type="ECO:0000313" key="17">
    <source>
        <dbReference type="EMBL" id="OTN95223.1"/>
    </source>
</evidence>
<evidence type="ECO:0000256" key="9">
    <source>
        <dbReference type="ARBA" id="ARBA00022927"/>
    </source>
</evidence>
<dbReference type="GO" id="GO:0006508">
    <property type="term" value="P:proteolysis"/>
    <property type="evidence" value="ECO:0007669"/>
    <property type="project" value="UniProtKB-KW"/>
</dbReference>
<keyword evidence="7" id="KW-0378">Hydrolase</keyword>
<proteinExistence type="predicted"/>
<name>A0A242BI78_ENTFC</name>
<dbReference type="Gene3D" id="3.90.70.10">
    <property type="entry name" value="Cysteine proteinases"/>
    <property type="match status" value="1"/>
</dbReference>
<dbReference type="Pfam" id="PF00664">
    <property type="entry name" value="ABC_membrane"/>
    <property type="match status" value="1"/>
</dbReference>
<dbReference type="Gene3D" id="3.40.50.300">
    <property type="entry name" value="P-loop containing nucleotide triphosphate hydrolases"/>
    <property type="match status" value="1"/>
</dbReference>
<dbReference type="PROSITE" id="PS00211">
    <property type="entry name" value="ABC_TRANSPORTER_1"/>
    <property type="match status" value="1"/>
</dbReference>
<dbReference type="AlphaFoldDB" id="A0A242BI78"/>
<keyword evidence="6" id="KW-0547">Nucleotide-binding</keyword>
<evidence type="ECO:0000256" key="5">
    <source>
        <dbReference type="ARBA" id="ARBA00022692"/>
    </source>
</evidence>
<evidence type="ECO:0000256" key="11">
    <source>
        <dbReference type="ARBA" id="ARBA00023136"/>
    </source>
</evidence>
<evidence type="ECO:0000256" key="6">
    <source>
        <dbReference type="ARBA" id="ARBA00022741"/>
    </source>
</evidence>
<evidence type="ECO:0000256" key="7">
    <source>
        <dbReference type="ARBA" id="ARBA00022807"/>
    </source>
</evidence>
<evidence type="ECO:0008006" key="19">
    <source>
        <dbReference type="Google" id="ProtNLM"/>
    </source>
</evidence>
<feature type="transmembrane region" description="Helical" evidence="13">
    <location>
        <begin position="380"/>
        <end position="408"/>
    </location>
</feature>
<dbReference type="InterPro" id="IPR036640">
    <property type="entry name" value="ABC1_TM_sf"/>
</dbReference>
<comment type="subcellular location">
    <subcellularLocation>
        <location evidence="1">Cell membrane</location>
        <topology evidence="1">Multi-pass membrane protein</topology>
    </subcellularLocation>
</comment>
<dbReference type="GO" id="GO:0005886">
    <property type="term" value="C:plasma membrane"/>
    <property type="evidence" value="ECO:0007669"/>
    <property type="project" value="UniProtKB-SubCell"/>
</dbReference>
<feature type="transmembrane region" description="Helical" evidence="13">
    <location>
        <begin position="276"/>
        <end position="293"/>
    </location>
</feature>
<gene>
    <name evidence="17" type="ORF">A5810_001472</name>
</gene>
<dbReference type="PANTHER" id="PTHR24221:SF654">
    <property type="entry name" value="ATP-BINDING CASSETTE SUB-FAMILY B MEMBER 6"/>
    <property type="match status" value="1"/>
</dbReference>
<protein>
    <recommendedName>
        <fullName evidence="19">Peptidase domain-containing ABC transporter</fullName>
    </recommendedName>
</protein>
<keyword evidence="10 13" id="KW-1133">Transmembrane helix</keyword>
<dbReference type="InterPro" id="IPR003593">
    <property type="entry name" value="AAA+_ATPase"/>
</dbReference>
<feature type="domain" description="Peptidase C39" evidence="16">
    <location>
        <begin position="9"/>
        <end position="132"/>
    </location>
</feature>
<evidence type="ECO:0000256" key="12">
    <source>
        <dbReference type="ARBA" id="ARBA00043264"/>
    </source>
</evidence>
<keyword evidence="3" id="KW-1003">Cell membrane</keyword>
<keyword evidence="5 13" id="KW-0812">Transmembrane</keyword>
<dbReference type="InterPro" id="IPR039421">
    <property type="entry name" value="Type_1_exporter"/>
</dbReference>
<dbReference type="PROSITE" id="PS50990">
    <property type="entry name" value="PEPTIDASE_C39"/>
    <property type="match status" value="1"/>
</dbReference>
<dbReference type="SUPFAM" id="SSF90123">
    <property type="entry name" value="ABC transporter transmembrane region"/>
    <property type="match status" value="1"/>
</dbReference>
<keyword evidence="12" id="KW-0080">Bacteriocin transport</keyword>
<dbReference type="GO" id="GO:0005524">
    <property type="term" value="F:ATP binding"/>
    <property type="evidence" value="ECO:0007669"/>
    <property type="project" value="UniProtKB-KW"/>
</dbReference>
<feature type="domain" description="ABC transmembrane type-1" evidence="15">
    <location>
        <begin position="165"/>
        <end position="441"/>
    </location>
</feature>
<dbReference type="InterPro" id="IPR027417">
    <property type="entry name" value="P-loop_NTPase"/>
</dbReference>
<dbReference type="GO" id="GO:0034040">
    <property type="term" value="F:ATPase-coupled lipid transmembrane transporter activity"/>
    <property type="evidence" value="ECO:0007669"/>
    <property type="project" value="TreeGrafter"/>
</dbReference>
<dbReference type="Proteomes" id="UP000194885">
    <property type="component" value="Unassembled WGS sequence"/>
</dbReference>
<dbReference type="Gene3D" id="1.20.1560.10">
    <property type="entry name" value="ABC transporter type 1, transmembrane domain"/>
    <property type="match status" value="1"/>
</dbReference>
<dbReference type="RefSeq" id="WP_086323320.1">
    <property type="nucleotide sequence ID" value="NZ_NGKW01000002.1"/>
</dbReference>
<reference evidence="17 18" key="1">
    <citation type="submission" date="2017-05" db="EMBL/GenBank/DDBJ databases">
        <title>The Genome Sequence of Enterococcus faecium 7H8_DIV0219.</title>
        <authorList>
            <consortium name="The Broad Institute Genomics Platform"/>
            <consortium name="The Broad Institute Genomic Center for Infectious Diseases"/>
            <person name="Earl A."/>
            <person name="Manson A."/>
            <person name="Schwartman J."/>
            <person name="Gilmore M."/>
            <person name="Abouelleil A."/>
            <person name="Cao P."/>
            <person name="Chapman S."/>
            <person name="Cusick C."/>
            <person name="Shea T."/>
            <person name="Young S."/>
            <person name="Neafsey D."/>
            <person name="Nusbaum C."/>
            <person name="Birren B."/>
        </authorList>
    </citation>
    <scope>NUCLEOTIDE SEQUENCE [LARGE SCALE GENOMIC DNA]</scope>
    <source>
        <strain evidence="17 18">7H8_DIV0219</strain>
    </source>
</reference>
<dbReference type="GO" id="GO:0043213">
    <property type="term" value="P:bacteriocin transport"/>
    <property type="evidence" value="ECO:0007669"/>
    <property type="project" value="UniProtKB-KW"/>
</dbReference>
<comment type="caution">
    <text evidence="17">The sequence shown here is derived from an EMBL/GenBank/DDBJ whole genome shotgun (WGS) entry which is preliminary data.</text>
</comment>
<evidence type="ECO:0000256" key="10">
    <source>
        <dbReference type="ARBA" id="ARBA00022989"/>
    </source>
</evidence>
<keyword evidence="4" id="KW-0645">Protease</keyword>
<dbReference type="InterPro" id="IPR017871">
    <property type="entry name" value="ABC_transporter-like_CS"/>
</dbReference>
<dbReference type="EMBL" id="NGKW01000002">
    <property type="protein sequence ID" value="OTN95223.1"/>
    <property type="molecule type" value="Genomic_DNA"/>
</dbReference>
<accession>A0A242BI78</accession>
<dbReference type="GO" id="GO:0008234">
    <property type="term" value="F:cysteine-type peptidase activity"/>
    <property type="evidence" value="ECO:0007669"/>
    <property type="project" value="UniProtKB-KW"/>
</dbReference>
<dbReference type="PROSITE" id="PS50929">
    <property type="entry name" value="ABC_TM1F"/>
    <property type="match status" value="1"/>
</dbReference>
<keyword evidence="2" id="KW-0813">Transport</keyword>
<evidence type="ECO:0000256" key="1">
    <source>
        <dbReference type="ARBA" id="ARBA00004651"/>
    </source>
</evidence>
<evidence type="ECO:0000313" key="18">
    <source>
        <dbReference type="Proteomes" id="UP000194885"/>
    </source>
</evidence>
<evidence type="ECO:0000256" key="8">
    <source>
        <dbReference type="ARBA" id="ARBA00022840"/>
    </source>
</evidence>
<dbReference type="Pfam" id="PF00005">
    <property type="entry name" value="ABC_tran"/>
    <property type="match status" value="1"/>
</dbReference>